<protein>
    <submittedName>
        <fullName evidence="3">Uncharacterized protein</fullName>
    </submittedName>
</protein>
<feature type="signal peptide" evidence="2">
    <location>
        <begin position="1"/>
        <end position="25"/>
    </location>
</feature>
<sequence>MKKIFSGLLAGVLLLSFLAACSPTAEPKICNITVTGADVPMTQFAQEEIMTAGQSHGVEEAWIVSFEGVDESLGEQAYTVTVSGDTISVKGGDDAGLMYGGLEVAEQIMLYGAEGVQETTAAPYVLRRGYMFNAPLDMRAPAYNSAGDAGYNNIETMWDMDFWHEFIDDMARNRYNALLLENINPYPSMVKVQGYEDIALDDVWRSNVPPDDEIMGDCTNIVREADWNDYTVVKEMTIDEKIAFWQEVMAYAKDRGVEFHIKHSNIYTFAEDGQYGITDDPANPVTRDYFYKSAKALLETYPDLVGLFVTPGENMSWSNESASKAANIQWLHDVFGKAVNEVLDTQPDREFVFAINNSASEEIANMMSDINTDVVYSAQYSGTHMYASSAPHMADATFEASVPGATYWIQFRNEDCHDLRWGDPEFMRDYVKGMPGPELVRGFFTGFDGYCFGYEDAVTNPVLKGQLYTDKHWFNYFLIGRMGFEPDLSDTRIADVFAAHYENQPNVDLLLEATTKAGKIIPLVNRAYFQTNSDYTWYVGGCWSHPHTAGYIDIKKWMRGDTTYVDGQTMSIEEYAIAIAKGETPNAQGRMLPTEVADAIKTCAEDVLAKVDQLREAGSNSDNMTFAQHEFWALVSDDEAMAYLGLFYAEKILGAIDIRIFNETEDETYRTSSVTHLEKSADYFDQYAAIISENYPARQLARVGYYDINAIAESVRDDVEIAEDWKPREIRPSYRPPDKEDYLREE</sequence>
<accession>A0A0S2W1H3</accession>
<feature type="chain" id="PRO_5006606245" evidence="2">
    <location>
        <begin position="26"/>
        <end position="746"/>
    </location>
</feature>
<dbReference type="STRING" id="1297617.IB211_00775c"/>
<name>A0A0S2W1H3_9FIRM</name>
<dbReference type="PROSITE" id="PS51257">
    <property type="entry name" value="PROKAR_LIPOPROTEIN"/>
    <property type="match status" value="1"/>
</dbReference>
<evidence type="ECO:0000313" key="3">
    <source>
        <dbReference type="EMBL" id="ALP93169.1"/>
    </source>
</evidence>
<dbReference type="KEGG" id="ibu:IB211_00775c"/>
<dbReference type="EMBL" id="CP011307">
    <property type="protein sequence ID" value="ALP93169.1"/>
    <property type="molecule type" value="Genomic_DNA"/>
</dbReference>
<dbReference type="AlphaFoldDB" id="A0A0S2W1H3"/>
<keyword evidence="4" id="KW-1185">Reference proteome</keyword>
<gene>
    <name evidence="3" type="ORF">IB211_00775c</name>
</gene>
<dbReference type="Proteomes" id="UP000064844">
    <property type="component" value="Chromosome"/>
</dbReference>
<proteinExistence type="predicted"/>
<evidence type="ECO:0000313" key="4">
    <source>
        <dbReference type="Proteomes" id="UP000064844"/>
    </source>
</evidence>
<dbReference type="RefSeq" id="WP_058117161.1">
    <property type="nucleotide sequence ID" value="NZ_CP011307.1"/>
</dbReference>
<evidence type="ECO:0000256" key="2">
    <source>
        <dbReference type="SAM" id="SignalP"/>
    </source>
</evidence>
<organism evidence="3 4">
    <name type="scientific">Intestinimonas butyriciproducens</name>
    <dbReference type="NCBI Taxonomy" id="1297617"/>
    <lineage>
        <taxon>Bacteria</taxon>
        <taxon>Bacillati</taxon>
        <taxon>Bacillota</taxon>
        <taxon>Clostridia</taxon>
        <taxon>Eubacteriales</taxon>
        <taxon>Intestinimonas</taxon>
    </lineage>
</organism>
<evidence type="ECO:0000256" key="1">
    <source>
        <dbReference type="SAM" id="MobiDB-lite"/>
    </source>
</evidence>
<keyword evidence="2" id="KW-0732">Signal</keyword>
<reference evidence="4" key="2">
    <citation type="submission" date="2015-04" db="EMBL/GenBank/DDBJ databases">
        <title>A butyrogenic pathway from the amino acid lysine in a human gut commensal.</title>
        <authorList>
            <person name="de Vos W.M."/>
            <person name="Bui N.T.P."/>
            <person name="Plugge C.M."/>
            <person name="Ritari J."/>
        </authorList>
    </citation>
    <scope>NUCLEOTIDE SEQUENCE [LARGE SCALE GENOMIC DNA]</scope>
    <source>
        <strain evidence="4">AF211</strain>
    </source>
</reference>
<feature type="region of interest" description="Disordered" evidence="1">
    <location>
        <begin position="727"/>
        <end position="746"/>
    </location>
</feature>
<reference evidence="3 4" key="1">
    <citation type="journal article" date="2015" name="Nat. Commun.">
        <title>Production of butyrate from lysine and the Amadori product fructoselysine by a human gut commensal.</title>
        <authorList>
            <person name="Bui T.P."/>
            <person name="Ritari J."/>
            <person name="Boeren S."/>
            <person name="de Waard P."/>
            <person name="Plugge C.M."/>
            <person name="de Vos W.M."/>
        </authorList>
    </citation>
    <scope>NUCLEOTIDE SEQUENCE [LARGE SCALE GENOMIC DNA]</scope>
    <source>
        <strain evidence="3 4">AF211</strain>
    </source>
</reference>